<protein>
    <submittedName>
        <fullName evidence="2">Uncharacterized protein</fullName>
    </submittedName>
</protein>
<keyword evidence="1" id="KW-0732">Signal</keyword>
<name>A0A6G1PIL5_CHAAH</name>
<feature type="chain" id="PRO_5026013066" evidence="1">
    <location>
        <begin position="21"/>
        <end position="55"/>
    </location>
</feature>
<dbReference type="Proteomes" id="UP000503349">
    <property type="component" value="Chromosome 5"/>
</dbReference>
<evidence type="ECO:0000313" key="3">
    <source>
        <dbReference type="Proteomes" id="UP000503349"/>
    </source>
</evidence>
<reference evidence="3" key="2">
    <citation type="submission" date="2019-02" db="EMBL/GenBank/DDBJ databases">
        <title>Opniocepnalus argus Var Kimnra genome.</title>
        <authorList>
            <person name="Zhou C."/>
            <person name="Xiao S."/>
        </authorList>
    </citation>
    <scope>NUCLEOTIDE SEQUENCE [LARGE SCALE GENOMIC DNA]</scope>
</reference>
<dbReference type="AlphaFoldDB" id="A0A6G1PIL5"/>
<feature type="signal peptide" evidence="1">
    <location>
        <begin position="1"/>
        <end position="20"/>
    </location>
</feature>
<keyword evidence="3" id="KW-1185">Reference proteome</keyword>
<evidence type="ECO:0000313" key="2">
    <source>
        <dbReference type="EMBL" id="KAF3689828.1"/>
    </source>
</evidence>
<gene>
    <name evidence="2" type="ORF">EXN66_Car005500</name>
</gene>
<sequence length="55" mass="6401">MNVNKFLLCLISVFFFFTKKDFVSEFNATDHSNEAVKKQGYKLIQLKLQKQAVIS</sequence>
<evidence type="ECO:0000256" key="1">
    <source>
        <dbReference type="SAM" id="SignalP"/>
    </source>
</evidence>
<accession>A0A6G1PIL5</accession>
<organism evidence="2 3">
    <name type="scientific">Channa argus</name>
    <name type="common">Northern snakehead</name>
    <name type="synonym">Ophicephalus argus</name>
    <dbReference type="NCBI Taxonomy" id="215402"/>
    <lineage>
        <taxon>Eukaryota</taxon>
        <taxon>Metazoa</taxon>
        <taxon>Chordata</taxon>
        <taxon>Craniata</taxon>
        <taxon>Vertebrata</taxon>
        <taxon>Euteleostomi</taxon>
        <taxon>Actinopterygii</taxon>
        <taxon>Neopterygii</taxon>
        <taxon>Teleostei</taxon>
        <taxon>Neoteleostei</taxon>
        <taxon>Acanthomorphata</taxon>
        <taxon>Anabantaria</taxon>
        <taxon>Anabantiformes</taxon>
        <taxon>Channoidei</taxon>
        <taxon>Channidae</taxon>
        <taxon>Channa</taxon>
    </lineage>
</organism>
<proteinExistence type="predicted"/>
<dbReference type="EMBL" id="CM015716">
    <property type="protein sequence ID" value="KAF3689828.1"/>
    <property type="molecule type" value="Genomic_DNA"/>
</dbReference>
<reference evidence="2 3" key="1">
    <citation type="submission" date="2019-02" db="EMBL/GenBank/DDBJ databases">
        <title>Opniocepnalus argus genome.</title>
        <authorList>
            <person name="Zhou C."/>
            <person name="Xiao S."/>
        </authorList>
    </citation>
    <scope>NUCLEOTIDE SEQUENCE [LARGE SCALE GENOMIC DNA]</scope>
    <source>
        <strain evidence="2">OARG1902GOOAL</strain>
        <tissue evidence="2">Muscle</tissue>
    </source>
</reference>